<accession>A0A9D9NLQ4</accession>
<organism evidence="1 2">
    <name type="scientific">Candidatus Cryptobacteroides excrementipullorum</name>
    <dbReference type="NCBI Taxonomy" id="2840761"/>
    <lineage>
        <taxon>Bacteria</taxon>
        <taxon>Pseudomonadati</taxon>
        <taxon>Bacteroidota</taxon>
        <taxon>Bacteroidia</taxon>
        <taxon>Bacteroidales</taxon>
        <taxon>Candidatus Cryptobacteroides</taxon>
    </lineage>
</organism>
<dbReference type="Pfam" id="PF22817">
    <property type="entry name" value="ApeP-like"/>
    <property type="match status" value="1"/>
</dbReference>
<dbReference type="Gene3D" id="3.10.129.10">
    <property type="entry name" value="Hotdog Thioesterase"/>
    <property type="match status" value="1"/>
</dbReference>
<dbReference type="SUPFAM" id="SSF54637">
    <property type="entry name" value="Thioesterase/thiol ester dehydrase-isomerase"/>
    <property type="match status" value="1"/>
</dbReference>
<dbReference type="EMBL" id="JADILZ010000040">
    <property type="protein sequence ID" value="MBO8478100.1"/>
    <property type="molecule type" value="Genomic_DNA"/>
</dbReference>
<dbReference type="InterPro" id="IPR016776">
    <property type="entry name" value="ApeP-like_dehydratase"/>
</dbReference>
<reference evidence="1" key="2">
    <citation type="journal article" date="2021" name="PeerJ">
        <title>Extensive microbial diversity within the chicken gut microbiome revealed by metagenomics and culture.</title>
        <authorList>
            <person name="Gilroy R."/>
            <person name="Ravi A."/>
            <person name="Getino M."/>
            <person name="Pursley I."/>
            <person name="Horton D.L."/>
            <person name="Alikhan N.F."/>
            <person name="Baker D."/>
            <person name="Gharbi K."/>
            <person name="Hall N."/>
            <person name="Watson M."/>
            <person name="Adriaenssens E.M."/>
            <person name="Foster-Nyarko E."/>
            <person name="Jarju S."/>
            <person name="Secka A."/>
            <person name="Antonio M."/>
            <person name="Oren A."/>
            <person name="Chaudhuri R.R."/>
            <person name="La Ragione R."/>
            <person name="Hildebrand F."/>
            <person name="Pallen M.J."/>
        </authorList>
    </citation>
    <scope>NUCLEOTIDE SEQUENCE</scope>
    <source>
        <strain evidence="1">2478</strain>
    </source>
</reference>
<proteinExistence type="predicted"/>
<dbReference type="AlphaFoldDB" id="A0A9D9NLQ4"/>
<comment type="caution">
    <text evidence="1">The sequence shown here is derived from an EMBL/GenBank/DDBJ whole genome shotgun (WGS) entry which is preliminary data.</text>
</comment>
<dbReference type="InterPro" id="IPR029069">
    <property type="entry name" value="HotDog_dom_sf"/>
</dbReference>
<evidence type="ECO:0000313" key="1">
    <source>
        <dbReference type="EMBL" id="MBO8478100.1"/>
    </source>
</evidence>
<evidence type="ECO:0000313" key="2">
    <source>
        <dbReference type="Proteomes" id="UP000823771"/>
    </source>
</evidence>
<gene>
    <name evidence="1" type="ORF">IAB80_04360</name>
</gene>
<name>A0A9D9NLQ4_9BACT</name>
<dbReference type="Proteomes" id="UP000823771">
    <property type="component" value="Unassembled WGS sequence"/>
</dbReference>
<sequence>MEYTEHIEGQELLELVPQRPPMLMVDQFLGISDGVSWSGLTVRPDNVFCTGGVFAAPGIVEHMAQSAAARAGYSFRKDGCPVPLGFVASIEKMHFSGSLPRPGDSLRTSVEVVADIFGMSLVHAVCWRGEEVLAEGDMKIYLDTERDEKA</sequence>
<reference evidence="1" key="1">
    <citation type="submission" date="2020-10" db="EMBL/GenBank/DDBJ databases">
        <authorList>
            <person name="Gilroy R."/>
        </authorList>
    </citation>
    <scope>NUCLEOTIDE SEQUENCE</scope>
    <source>
        <strain evidence="1">2478</strain>
    </source>
</reference>
<protein>
    <submittedName>
        <fullName evidence="1">Hydroxymyristoyl-ACP dehydratase</fullName>
    </submittedName>
</protein>